<dbReference type="Proteomes" id="UP000520011">
    <property type="component" value="Unassembled WGS sequence"/>
</dbReference>
<sequence>MIANIIIGGAIFVYAGWTLVRYAKKSSKGKCASCSVADVCSSCDMHNQDR</sequence>
<dbReference type="Pfam" id="PF12669">
    <property type="entry name" value="FeoB_associated"/>
    <property type="match status" value="1"/>
</dbReference>
<feature type="transmembrane region" description="Helical" evidence="1">
    <location>
        <begin position="6"/>
        <end position="23"/>
    </location>
</feature>
<comment type="caution">
    <text evidence="2">The sequence shown here is derived from an EMBL/GenBank/DDBJ whole genome shotgun (WGS) entry which is preliminary data.</text>
</comment>
<keyword evidence="1" id="KW-0472">Membrane</keyword>
<keyword evidence="1" id="KW-1133">Transmembrane helix</keyword>
<dbReference type="AlphaFoldDB" id="A0A7W8MVD0"/>
<keyword evidence="1" id="KW-0812">Transmembrane</keyword>
<organism evidence="2 3">
    <name type="scientific">Anoxybacteroides tepidamans</name>
    <dbReference type="NCBI Taxonomy" id="265948"/>
    <lineage>
        <taxon>Bacteria</taxon>
        <taxon>Bacillati</taxon>
        <taxon>Bacillota</taxon>
        <taxon>Bacilli</taxon>
        <taxon>Bacillales</taxon>
        <taxon>Anoxybacillaceae</taxon>
        <taxon>Anoxybacteroides</taxon>
    </lineage>
</organism>
<accession>A0A7W8MVD0</accession>
<proteinExistence type="predicted"/>
<dbReference type="EMBL" id="JACHEP010000016">
    <property type="protein sequence ID" value="MBB5325467.1"/>
    <property type="molecule type" value="Genomic_DNA"/>
</dbReference>
<keyword evidence="3" id="KW-1185">Reference proteome</keyword>
<evidence type="ECO:0000256" key="1">
    <source>
        <dbReference type="SAM" id="Phobius"/>
    </source>
</evidence>
<evidence type="ECO:0008006" key="4">
    <source>
        <dbReference type="Google" id="ProtNLM"/>
    </source>
</evidence>
<evidence type="ECO:0000313" key="2">
    <source>
        <dbReference type="EMBL" id="MBB5325467.1"/>
    </source>
</evidence>
<evidence type="ECO:0000313" key="3">
    <source>
        <dbReference type="Proteomes" id="UP000520011"/>
    </source>
</evidence>
<dbReference type="RefSeq" id="WP_183255028.1">
    <property type="nucleotide sequence ID" value="NZ_JACHEP010000016.1"/>
</dbReference>
<gene>
    <name evidence="2" type="ORF">HNQ34_002568</name>
</gene>
<protein>
    <recommendedName>
        <fullName evidence="4">FeoB-associated Cys-rich membrane protein</fullName>
    </recommendedName>
</protein>
<name>A0A7W8MVD0_9BACL</name>
<reference evidence="2 3" key="1">
    <citation type="submission" date="2020-08" db="EMBL/GenBank/DDBJ databases">
        <title>Genomic Encyclopedia of Type Strains, Phase IV (KMG-IV): sequencing the most valuable type-strain genomes for metagenomic binning, comparative biology and taxonomic classification.</title>
        <authorList>
            <person name="Goeker M."/>
        </authorList>
    </citation>
    <scope>NUCLEOTIDE SEQUENCE [LARGE SCALE GENOMIC DNA]</scope>
    <source>
        <strain evidence="2 3">DSM 16325</strain>
    </source>
</reference>